<keyword evidence="1" id="KW-1133">Transmembrane helix</keyword>
<evidence type="ECO:0000256" key="1">
    <source>
        <dbReference type="SAM" id="Phobius"/>
    </source>
</evidence>
<feature type="transmembrane region" description="Helical" evidence="1">
    <location>
        <begin position="125"/>
        <end position="146"/>
    </location>
</feature>
<gene>
    <name evidence="2" type="ORF">KFE25_005339</name>
</gene>
<feature type="transmembrane region" description="Helical" evidence="1">
    <location>
        <begin position="217"/>
        <end position="240"/>
    </location>
</feature>
<feature type="transmembrane region" description="Helical" evidence="1">
    <location>
        <begin position="158"/>
        <end position="180"/>
    </location>
</feature>
<protein>
    <submittedName>
        <fullName evidence="2">Uncharacterized protein</fullName>
    </submittedName>
</protein>
<accession>A0A8J5XSJ5</accession>
<dbReference type="Proteomes" id="UP000751190">
    <property type="component" value="Unassembled WGS sequence"/>
</dbReference>
<feature type="transmembrane region" description="Helical" evidence="1">
    <location>
        <begin position="375"/>
        <end position="394"/>
    </location>
</feature>
<evidence type="ECO:0000313" key="3">
    <source>
        <dbReference type="Proteomes" id="UP000751190"/>
    </source>
</evidence>
<name>A0A8J5XSJ5_DIALT</name>
<proteinExistence type="predicted"/>
<keyword evidence="3" id="KW-1185">Reference proteome</keyword>
<keyword evidence="1" id="KW-0812">Transmembrane</keyword>
<comment type="caution">
    <text evidence="2">The sequence shown here is derived from an EMBL/GenBank/DDBJ whole genome shotgun (WGS) entry which is preliminary data.</text>
</comment>
<dbReference type="EMBL" id="JAGTXO010000009">
    <property type="protein sequence ID" value="KAG8465769.1"/>
    <property type="molecule type" value="Genomic_DNA"/>
</dbReference>
<reference evidence="2" key="1">
    <citation type="submission" date="2021-05" db="EMBL/GenBank/DDBJ databases">
        <title>The genome of the haptophyte Pavlova lutheri (Diacronema luteri, Pavlovales) - a model for lipid biosynthesis in eukaryotic algae.</title>
        <authorList>
            <person name="Hulatt C.J."/>
            <person name="Posewitz M.C."/>
        </authorList>
    </citation>
    <scope>NUCLEOTIDE SEQUENCE</scope>
    <source>
        <strain evidence="2">NIVA-4/92</strain>
    </source>
</reference>
<feature type="transmembrane region" description="Helical" evidence="1">
    <location>
        <begin position="95"/>
        <end position="113"/>
    </location>
</feature>
<evidence type="ECO:0000313" key="2">
    <source>
        <dbReference type="EMBL" id="KAG8465769.1"/>
    </source>
</evidence>
<organism evidence="2 3">
    <name type="scientific">Diacronema lutheri</name>
    <name type="common">Unicellular marine alga</name>
    <name type="synonym">Monochrysis lutheri</name>
    <dbReference type="NCBI Taxonomy" id="2081491"/>
    <lineage>
        <taxon>Eukaryota</taxon>
        <taxon>Haptista</taxon>
        <taxon>Haptophyta</taxon>
        <taxon>Pavlovophyceae</taxon>
        <taxon>Pavlovales</taxon>
        <taxon>Pavlovaceae</taxon>
        <taxon>Diacronema</taxon>
    </lineage>
</organism>
<feature type="transmembrane region" description="Helical" evidence="1">
    <location>
        <begin position="400"/>
        <end position="422"/>
    </location>
</feature>
<feature type="transmembrane region" description="Helical" evidence="1">
    <location>
        <begin position="192"/>
        <end position="211"/>
    </location>
</feature>
<sequence>MPNGDEQKTEAASAPAGAATQTLIPLQSSLVGDNIQASETLALLLPTLGLIPCVCYGAAVYYDPALTFTECSSTGEPPAYLPRASLGGATVYEPFSSATNLCYWLAGVAIYLYQAPNLAFLFPQMYWLGVLFVILGVGSASFHALGSVLGTWAHAADIFGIYLLFTGLSGAAVLGLYYCIKGRGQQASDRCVLPLVTVATFVLFAFCIFFWRQIDQGLFLGIAGAVIIVCNATAAAIYAFRARDGEPSSSRWCSTVLAFLVTAVPRLVVLGCAAVLNLVGREVINPYELQRTCAEVGTDLDEILRRIELLKQWDYLHGFWHVLTAVVLTAMGLTSQEGLTGKTVPRGVTHSRTCCGDTACLTRVAITTNEFVEELISRIVTSVVAALCVILFAAGATSAVWIPFSLVVGVLLLPTWAIWGAVQVLRTAKRNIEASIQASTDVHGA</sequence>
<dbReference type="AlphaFoldDB" id="A0A8J5XSJ5"/>
<keyword evidence="1" id="KW-0472">Membrane</keyword>
<feature type="transmembrane region" description="Helical" evidence="1">
    <location>
        <begin position="41"/>
        <end position="62"/>
    </location>
</feature>